<keyword evidence="3" id="KW-1185">Reference proteome</keyword>
<dbReference type="OrthoDB" id="6493944at2759"/>
<dbReference type="InterPro" id="IPR004331">
    <property type="entry name" value="SPX_dom"/>
</dbReference>
<organism evidence="2 3">
    <name type="scientific">Nyssa sinensis</name>
    <dbReference type="NCBI Taxonomy" id="561372"/>
    <lineage>
        <taxon>Eukaryota</taxon>
        <taxon>Viridiplantae</taxon>
        <taxon>Streptophyta</taxon>
        <taxon>Embryophyta</taxon>
        <taxon>Tracheophyta</taxon>
        <taxon>Spermatophyta</taxon>
        <taxon>Magnoliopsida</taxon>
        <taxon>eudicotyledons</taxon>
        <taxon>Gunneridae</taxon>
        <taxon>Pentapetalae</taxon>
        <taxon>asterids</taxon>
        <taxon>Cornales</taxon>
        <taxon>Nyssaceae</taxon>
        <taxon>Nyssa</taxon>
    </lineage>
</organism>
<evidence type="ECO:0000313" key="3">
    <source>
        <dbReference type="Proteomes" id="UP000325577"/>
    </source>
</evidence>
<dbReference type="InterPro" id="IPR031142">
    <property type="entry name" value="SPX_prot"/>
</dbReference>
<dbReference type="EMBL" id="CM018035">
    <property type="protein sequence ID" value="KAA8541907.1"/>
    <property type="molecule type" value="Genomic_DNA"/>
</dbReference>
<sequence>MTRIFTRGKLEYAFESLTIIYIDIFPIEGVPRKRREMKFRKRLRSEIANDLPEWEGEFMSYKELKKQLKRIAPCHEESKKCGKRPRLATEGGGNLREGTGFMILLDRELEKVNAFFIGKEEEYIIIMKELKNRVASMDCDGDTTQLKMDILNFHREMVSLLHYSVLNFAGYIKIMKKHKKKTASFSHLPFKPTVLQQPFFITDVICKFLKECEAMLNQLFLVKKP</sequence>
<feature type="domain" description="SPX" evidence="1">
    <location>
        <begin position="37"/>
        <end position="192"/>
    </location>
</feature>
<protein>
    <recommendedName>
        <fullName evidence="1">SPX domain-containing protein</fullName>
    </recommendedName>
</protein>
<reference evidence="2 3" key="1">
    <citation type="submission" date="2019-09" db="EMBL/GenBank/DDBJ databases">
        <title>A chromosome-level genome assembly of the Chinese tupelo Nyssa sinensis.</title>
        <authorList>
            <person name="Yang X."/>
            <person name="Kang M."/>
            <person name="Yang Y."/>
            <person name="Xiong H."/>
            <person name="Wang M."/>
            <person name="Zhang Z."/>
            <person name="Wang Z."/>
            <person name="Wu H."/>
            <person name="Ma T."/>
            <person name="Liu J."/>
            <person name="Xi Z."/>
        </authorList>
    </citation>
    <scope>NUCLEOTIDE SEQUENCE [LARGE SCALE GENOMIC DNA]</scope>
    <source>
        <strain evidence="2">J267</strain>
        <tissue evidence="2">Leaf</tissue>
    </source>
</reference>
<dbReference type="AlphaFoldDB" id="A0A5J5BJC0"/>
<dbReference type="PROSITE" id="PS51382">
    <property type="entry name" value="SPX"/>
    <property type="match status" value="1"/>
</dbReference>
<proteinExistence type="predicted"/>
<evidence type="ECO:0000313" key="2">
    <source>
        <dbReference type="EMBL" id="KAA8541907.1"/>
    </source>
</evidence>
<dbReference type="Proteomes" id="UP000325577">
    <property type="component" value="Linkage Group LG12"/>
</dbReference>
<accession>A0A5J5BJC0</accession>
<dbReference type="PANTHER" id="PTHR45978:SF1">
    <property type="entry name" value="SPX DOMAIN-CONTAINING PROTEIN"/>
    <property type="match status" value="1"/>
</dbReference>
<dbReference type="GO" id="GO:0016036">
    <property type="term" value="P:cellular response to phosphate starvation"/>
    <property type="evidence" value="ECO:0007669"/>
    <property type="project" value="InterPro"/>
</dbReference>
<dbReference type="Pfam" id="PF03105">
    <property type="entry name" value="SPX"/>
    <property type="match status" value="1"/>
</dbReference>
<evidence type="ECO:0000259" key="1">
    <source>
        <dbReference type="PROSITE" id="PS51382"/>
    </source>
</evidence>
<dbReference type="PANTHER" id="PTHR45978">
    <property type="entry name" value="SPX DOMAIN-CONTAINING PROTEIN 3"/>
    <property type="match status" value="1"/>
</dbReference>
<name>A0A5J5BJC0_9ASTE</name>
<gene>
    <name evidence="2" type="ORF">F0562_023059</name>
</gene>